<dbReference type="GO" id="GO:0005886">
    <property type="term" value="C:plasma membrane"/>
    <property type="evidence" value="ECO:0007669"/>
    <property type="project" value="UniProtKB-SubCell"/>
</dbReference>
<dbReference type="InterPro" id="IPR036259">
    <property type="entry name" value="MFS_trans_sf"/>
</dbReference>
<feature type="transmembrane region" description="Helical" evidence="5">
    <location>
        <begin position="308"/>
        <end position="328"/>
    </location>
</feature>
<dbReference type="OrthoDB" id="7375466at2"/>
<organism evidence="7 8">
    <name type="scientific">Quadrisphaera granulorum</name>
    <dbReference type="NCBI Taxonomy" id="317664"/>
    <lineage>
        <taxon>Bacteria</taxon>
        <taxon>Bacillati</taxon>
        <taxon>Actinomycetota</taxon>
        <taxon>Actinomycetes</taxon>
        <taxon>Kineosporiales</taxon>
        <taxon>Kineosporiaceae</taxon>
        <taxon>Quadrisphaera</taxon>
    </lineage>
</organism>
<dbReference type="PANTHER" id="PTHR42718">
    <property type="entry name" value="MAJOR FACILITATOR SUPERFAMILY MULTIDRUG TRANSPORTER MFSC"/>
    <property type="match status" value="1"/>
</dbReference>
<reference evidence="7 8" key="1">
    <citation type="submission" date="2018-03" db="EMBL/GenBank/DDBJ databases">
        <title>Genomic Encyclopedia of Archaeal and Bacterial Type Strains, Phase II (KMG-II): from individual species to whole genera.</title>
        <authorList>
            <person name="Goeker M."/>
        </authorList>
    </citation>
    <scope>NUCLEOTIDE SEQUENCE [LARGE SCALE GENOMIC DNA]</scope>
    <source>
        <strain evidence="7 8">DSM 44889</strain>
    </source>
</reference>
<dbReference type="InterPro" id="IPR020846">
    <property type="entry name" value="MFS_dom"/>
</dbReference>
<evidence type="ECO:0000256" key="2">
    <source>
        <dbReference type="ARBA" id="ARBA00022692"/>
    </source>
</evidence>
<name>A0A316AAL5_9ACTN</name>
<dbReference type="Proteomes" id="UP000245469">
    <property type="component" value="Unassembled WGS sequence"/>
</dbReference>
<feature type="domain" description="Major facilitator superfamily (MFS) profile" evidence="6">
    <location>
        <begin position="19"/>
        <end position="469"/>
    </location>
</feature>
<dbReference type="CDD" id="cd17321">
    <property type="entry name" value="MFS_MMR_MDR_like"/>
    <property type="match status" value="1"/>
</dbReference>
<dbReference type="Gene3D" id="1.20.1720.10">
    <property type="entry name" value="Multidrug resistance protein D"/>
    <property type="match status" value="1"/>
</dbReference>
<feature type="transmembrane region" description="Helical" evidence="5">
    <location>
        <begin position="274"/>
        <end position="296"/>
    </location>
</feature>
<keyword evidence="3 5" id="KW-1133">Transmembrane helix</keyword>
<feature type="transmembrane region" description="Helical" evidence="5">
    <location>
        <begin position="55"/>
        <end position="73"/>
    </location>
</feature>
<feature type="transmembrane region" description="Helical" evidence="5">
    <location>
        <begin position="340"/>
        <end position="358"/>
    </location>
</feature>
<dbReference type="AlphaFoldDB" id="A0A316AAL5"/>
<dbReference type="PROSITE" id="PS50850">
    <property type="entry name" value="MFS"/>
    <property type="match status" value="1"/>
</dbReference>
<feature type="transmembrane region" description="Helical" evidence="5">
    <location>
        <begin position="447"/>
        <end position="467"/>
    </location>
</feature>
<feature type="transmembrane region" description="Helical" evidence="5">
    <location>
        <begin position="115"/>
        <end position="135"/>
    </location>
</feature>
<comment type="caution">
    <text evidence="7">The sequence shown here is derived from an EMBL/GenBank/DDBJ whole genome shotgun (WGS) entry which is preliminary data.</text>
</comment>
<feature type="transmembrane region" description="Helical" evidence="5">
    <location>
        <begin position="147"/>
        <end position="170"/>
    </location>
</feature>
<evidence type="ECO:0000259" key="6">
    <source>
        <dbReference type="PROSITE" id="PS50850"/>
    </source>
</evidence>
<dbReference type="GO" id="GO:0022857">
    <property type="term" value="F:transmembrane transporter activity"/>
    <property type="evidence" value="ECO:0007669"/>
    <property type="project" value="InterPro"/>
</dbReference>
<feature type="transmembrane region" description="Helical" evidence="5">
    <location>
        <begin position="207"/>
        <end position="230"/>
    </location>
</feature>
<keyword evidence="8" id="KW-1185">Reference proteome</keyword>
<evidence type="ECO:0000256" key="3">
    <source>
        <dbReference type="ARBA" id="ARBA00022989"/>
    </source>
</evidence>
<feature type="transmembrane region" description="Helical" evidence="5">
    <location>
        <begin position="12"/>
        <end position="32"/>
    </location>
</feature>
<keyword evidence="4 5" id="KW-0472">Membrane</keyword>
<feature type="transmembrane region" description="Helical" evidence="5">
    <location>
        <begin position="410"/>
        <end position="427"/>
    </location>
</feature>
<feature type="transmembrane region" description="Helical" evidence="5">
    <location>
        <begin position="85"/>
        <end position="103"/>
    </location>
</feature>
<evidence type="ECO:0000313" key="8">
    <source>
        <dbReference type="Proteomes" id="UP000245469"/>
    </source>
</evidence>
<dbReference type="EMBL" id="QGDQ01000008">
    <property type="protein sequence ID" value="PWJ54238.1"/>
    <property type="molecule type" value="Genomic_DNA"/>
</dbReference>
<comment type="subcellular location">
    <subcellularLocation>
        <location evidence="1">Cell membrane</location>
        <topology evidence="1">Multi-pass membrane protein</topology>
    </subcellularLocation>
</comment>
<gene>
    <name evidence="7" type="ORF">BXY45_108145</name>
</gene>
<keyword evidence="2 5" id="KW-0812">Transmembrane</keyword>
<evidence type="ECO:0000256" key="4">
    <source>
        <dbReference type="ARBA" id="ARBA00023136"/>
    </source>
</evidence>
<evidence type="ECO:0000256" key="1">
    <source>
        <dbReference type="ARBA" id="ARBA00004651"/>
    </source>
</evidence>
<evidence type="ECO:0000313" key="7">
    <source>
        <dbReference type="EMBL" id="PWJ54238.1"/>
    </source>
</evidence>
<dbReference type="InterPro" id="IPR011701">
    <property type="entry name" value="MFS"/>
</dbReference>
<dbReference type="SUPFAM" id="SSF103473">
    <property type="entry name" value="MFS general substrate transporter"/>
    <property type="match status" value="1"/>
</dbReference>
<dbReference type="RefSeq" id="WP_109773912.1">
    <property type="nucleotide sequence ID" value="NZ_QGDQ01000008.1"/>
</dbReference>
<sequence>MDTTRPATPTPSLRTATLAIVGLSVVFLVEMLDGSLLTVALPTIARDLHASASDLQWVVSAYALTFGGLMLAFGAAADRFGRKRVMLVGLALFGVASAAVLAVRTPAGLVGVRAATGVAAAVTAPGTMALGFRLFDDDALRVRATAFISTVGLVGMAIGPTLGGLLLSVWPWQALIALNVPVAVLAAWCIGRGIPRDRPDELSRAPLDLLGATLGTAATAMALWAATLVVEAGPPTGPWLAAAGAVVCGVAFVVREQRTAHPALPLDLLRRPLVASGLAYQAALGLALVAISYTATLQFQLVWGWSPAQAALANLPQVLTMIAVGPLVERVVAKVGLLRAGPLGASAVVAGLLVYGLLGRHAYLWVALALMLTAAGMRLVMITAAINVMRGLPPERTSLGAALNDTSQEVASSIGLAVTGTVVTASLTGPLMSVGSSAASATAFEDAVTTATLALTGACVLLVAWAARQAAMSRRAST</sequence>
<feature type="transmembrane region" description="Helical" evidence="5">
    <location>
        <begin position="236"/>
        <end position="254"/>
    </location>
</feature>
<dbReference type="Pfam" id="PF07690">
    <property type="entry name" value="MFS_1"/>
    <property type="match status" value="1"/>
</dbReference>
<proteinExistence type="predicted"/>
<feature type="transmembrane region" description="Helical" evidence="5">
    <location>
        <begin position="364"/>
        <end position="389"/>
    </location>
</feature>
<dbReference type="PANTHER" id="PTHR42718:SF42">
    <property type="entry name" value="EXPORT PROTEIN"/>
    <property type="match status" value="1"/>
</dbReference>
<evidence type="ECO:0000256" key="5">
    <source>
        <dbReference type="SAM" id="Phobius"/>
    </source>
</evidence>
<protein>
    <submittedName>
        <fullName evidence="7">MFS transporter</fullName>
    </submittedName>
</protein>
<accession>A0A316AAL5</accession>
<feature type="transmembrane region" description="Helical" evidence="5">
    <location>
        <begin position="176"/>
        <end position="195"/>
    </location>
</feature>